<organism evidence="2 3">
    <name type="scientific">Aureobasidium pullulans</name>
    <name type="common">Black yeast</name>
    <name type="synonym">Pullularia pullulans</name>
    <dbReference type="NCBI Taxonomy" id="5580"/>
    <lineage>
        <taxon>Eukaryota</taxon>
        <taxon>Fungi</taxon>
        <taxon>Dikarya</taxon>
        <taxon>Ascomycota</taxon>
        <taxon>Pezizomycotina</taxon>
        <taxon>Dothideomycetes</taxon>
        <taxon>Dothideomycetidae</taxon>
        <taxon>Dothideales</taxon>
        <taxon>Saccotheciaceae</taxon>
        <taxon>Aureobasidium</taxon>
    </lineage>
</organism>
<accession>A0A4S9BPX4</accession>
<sequence length="564" mass="65013">MPSIVPWPSARSRLSKLRALWQSRRNCIHARRVCISTFPDVLSLFLNYYRTRLHCCGATTITNNITVMDNSHHQLHEAEATTDRTARDQQHAVQADLETLRKKQAHDTNEPTHEFLKALELKKIEIKDKDDKIEELEGEAYQHTQVEAKPSEDLQACDNLPRKKSDELDNIQKELRQSQQAHATLKRQYETQNITQRGLEEDMRTLRDKLKDVTSAKEVLETRLKVTLSHLRQLAFEYSQDVDNQAFEHLAGVETEFDSLHKTFPTRYRWAVTKKAWSWTLSMASESETRPFLGQTFSQLTVRLCFMMSSLRKEGPKIFILIETMLQLIEACRSENILQLASSLQFYLESSEQIDSEHKMLVVARVIELIHRAANSLELYWSGSADVFDLWKSKVSQYELCAQHLFVRAYFAWFAAYEKAVLHGIRDFTLTLPELWMLIGDTDDIGLGNISYTLLHSTDEVLLGGRSGKPRRLLADRIASSTDDYAIVDLDKQSIFVYRQAEGTHNIGKVVLTLTKRLNGDGDFEEVAPFMMTYVDIRFVDRYMKGVFRRALLRLAAMEKPLGG</sequence>
<proteinExistence type="predicted"/>
<keyword evidence="1" id="KW-0175">Coiled coil</keyword>
<evidence type="ECO:0000313" key="3">
    <source>
        <dbReference type="Proteomes" id="UP000304928"/>
    </source>
</evidence>
<dbReference type="AlphaFoldDB" id="A0A4S9BPX4"/>
<evidence type="ECO:0000256" key="1">
    <source>
        <dbReference type="SAM" id="Coils"/>
    </source>
</evidence>
<name>A0A4S9BPX4_AURPU</name>
<feature type="coiled-coil region" evidence="1">
    <location>
        <begin position="168"/>
        <end position="223"/>
    </location>
</feature>
<protein>
    <submittedName>
        <fullName evidence="2">Uncharacterized protein</fullName>
    </submittedName>
</protein>
<gene>
    <name evidence="2" type="ORF">D6D15_01236</name>
</gene>
<comment type="caution">
    <text evidence="2">The sequence shown here is derived from an EMBL/GenBank/DDBJ whole genome shotgun (WGS) entry which is preliminary data.</text>
</comment>
<reference evidence="2 3" key="1">
    <citation type="submission" date="2018-10" db="EMBL/GenBank/DDBJ databases">
        <title>Fifty Aureobasidium pullulans genomes reveal a recombining polyextremotolerant generalist.</title>
        <authorList>
            <person name="Gostincar C."/>
            <person name="Turk M."/>
            <person name="Zajc J."/>
            <person name="Gunde-Cimerman N."/>
        </authorList>
    </citation>
    <scope>NUCLEOTIDE SEQUENCE [LARGE SCALE GENOMIC DNA]</scope>
    <source>
        <strain evidence="2 3">EXF-10507</strain>
    </source>
</reference>
<dbReference type="EMBL" id="QZAR01000010">
    <property type="protein sequence ID" value="THW95745.1"/>
    <property type="molecule type" value="Genomic_DNA"/>
</dbReference>
<evidence type="ECO:0000313" key="2">
    <source>
        <dbReference type="EMBL" id="THW95745.1"/>
    </source>
</evidence>
<dbReference type="Proteomes" id="UP000304928">
    <property type="component" value="Unassembled WGS sequence"/>
</dbReference>